<evidence type="ECO:0000313" key="9">
    <source>
        <dbReference type="Proteomes" id="UP001437256"/>
    </source>
</evidence>
<keyword evidence="3" id="KW-0238">DNA-binding</keyword>
<dbReference type="PANTHER" id="PTHR31845:SF19">
    <property type="entry name" value="TRANSCRIPTION FACTOR DOMAIN-CONTAINING PROTEIN"/>
    <property type="match status" value="1"/>
</dbReference>
<feature type="region of interest" description="Disordered" evidence="6">
    <location>
        <begin position="271"/>
        <end position="343"/>
    </location>
</feature>
<dbReference type="CDD" id="cd12148">
    <property type="entry name" value="fungal_TF_MHR"/>
    <property type="match status" value="1"/>
</dbReference>
<feature type="region of interest" description="Disordered" evidence="6">
    <location>
        <begin position="74"/>
        <end position="111"/>
    </location>
</feature>
<feature type="non-terminal residue" evidence="8">
    <location>
        <position position="1"/>
    </location>
</feature>
<dbReference type="Pfam" id="PF04082">
    <property type="entry name" value="Fungal_trans"/>
    <property type="match status" value="1"/>
</dbReference>
<keyword evidence="4" id="KW-0804">Transcription</keyword>
<evidence type="ECO:0000256" key="6">
    <source>
        <dbReference type="SAM" id="MobiDB-lite"/>
    </source>
</evidence>
<dbReference type="Proteomes" id="UP001437256">
    <property type="component" value="Unassembled WGS sequence"/>
</dbReference>
<organism evidence="8 9">
    <name type="scientific">Marasmius tenuissimus</name>
    <dbReference type="NCBI Taxonomy" id="585030"/>
    <lineage>
        <taxon>Eukaryota</taxon>
        <taxon>Fungi</taxon>
        <taxon>Dikarya</taxon>
        <taxon>Basidiomycota</taxon>
        <taxon>Agaricomycotina</taxon>
        <taxon>Agaricomycetes</taxon>
        <taxon>Agaricomycetidae</taxon>
        <taxon>Agaricales</taxon>
        <taxon>Marasmiineae</taxon>
        <taxon>Marasmiaceae</taxon>
        <taxon>Marasmius</taxon>
    </lineage>
</organism>
<proteinExistence type="predicted"/>
<keyword evidence="2" id="KW-0805">Transcription regulation</keyword>
<protein>
    <recommendedName>
        <fullName evidence="7">Xylanolytic transcriptional activator regulatory domain-containing protein</fullName>
    </recommendedName>
</protein>
<feature type="domain" description="Xylanolytic transcriptional activator regulatory" evidence="7">
    <location>
        <begin position="534"/>
        <end position="610"/>
    </location>
</feature>
<name>A0ABR2ZI80_9AGAR</name>
<feature type="region of interest" description="Disordered" evidence="6">
    <location>
        <begin position="837"/>
        <end position="892"/>
    </location>
</feature>
<reference evidence="8 9" key="1">
    <citation type="submission" date="2024-05" db="EMBL/GenBank/DDBJ databases">
        <title>A draft genome resource for the thread blight pathogen Marasmius tenuissimus strain MS-2.</title>
        <authorList>
            <person name="Yulfo-Soto G.E."/>
            <person name="Baruah I.K."/>
            <person name="Amoako-Attah I."/>
            <person name="Bukari Y."/>
            <person name="Meinhardt L.W."/>
            <person name="Bailey B.A."/>
            <person name="Cohen S.P."/>
        </authorList>
    </citation>
    <scope>NUCLEOTIDE SEQUENCE [LARGE SCALE GENOMIC DNA]</scope>
    <source>
        <strain evidence="8 9">MS-2</strain>
    </source>
</reference>
<evidence type="ECO:0000256" key="3">
    <source>
        <dbReference type="ARBA" id="ARBA00023125"/>
    </source>
</evidence>
<keyword evidence="5" id="KW-0539">Nucleus</keyword>
<dbReference type="InterPro" id="IPR007219">
    <property type="entry name" value="XnlR_reg_dom"/>
</dbReference>
<comment type="subcellular location">
    <subcellularLocation>
        <location evidence="1">Nucleus</location>
    </subcellularLocation>
</comment>
<dbReference type="PANTHER" id="PTHR31845">
    <property type="entry name" value="FINGER DOMAIN PROTEIN, PUTATIVE-RELATED"/>
    <property type="match status" value="1"/>
</dbReference>
<evidence type="ECO:0000313" key="8">
    <source>
        <dbReference type="EMBL" id="KAL0061018.1"/>
    </source>
</evidence>
<comment type="caution">
    <text evidence="8">The sequence shown here is derived from an EMBL/GenBank/DDBJ whole genome shotgun (WGS) entry which is preliminary data.</text>
</comment>
<dbReference type="EMBL" id="JBBXMP010000150">
    <property type="protein sequence ID" value="KAL0061018.1"/>
    <property type="molecule type" value="Genomic_DNA"/>
</dbReference>
<feature type="compositionally biased region" description="Polar residues" evidence="6">
    <location>
        <begin position="331"/>
        <end position="343"/>
    </location>
</feature>
<dbReference type="SMART" id="SM00906">
    <property type="entry name" value="Fungal_trans"/>
    <property type="match status" value="1"/>
</dbReference>
<evidence type="ECO:0000256" key="2">
    <source>
        <dbReference type="ARBA" id="ARBA00023015"/>
    </source>
</evidence>
<gene>
    <name evidence="8" type="ORF">AAF712_012139</name>
</gene>
<evidence type="ECO:0000256" key="1">
    <source>
        <dbReference type="ARBA" id="ARBA00004123"/>
    </source>
</evidence>
<evidence type="ECO:0000256" key="5">
    <source>
        <dbReference type="ARBA" id="ARBA00023242"/>
    </source>
</evidence>
<dbReference type="InterPro" id="IPR051089">
    <property type="entry name" value="prtT"/>
</dbReference>
<feature type="compositionally biased region" description="Low complexity" evidence="6">
    <location>
        <begin position="873"/>
        <end position="891"/>
    </location>
</feature>
<sequence length="1007" mass="111401">TFPRTLSEEGEGLRAQVLALPWKLWAQSAEKNKVVEDWIVKVRESLAGFGDLVGLGGGLPKRRIVKEIPEEMTAYDESHNQSSHVTQPYYPSPTNVHLQPPTKRPRPDTQSDDVAVDVIEGGKGEHKDNQKGKTSLKVRCEFKTDTDPCKRCLNGGHECMIPGRKKRRTPPKREHLLAEIQKQAETIDKLMSQLAGAGESEKNVPNSSASDIVFGTSSLPMLSPSSGSYFNERSNGMSAEKNKVVEDWIVKARESLTEFGGLIRLGGGQPKKYIVKEDPEDSPSEDEGVFEDDEDDDPYTYEIAVVDSDGSSPKPQPDSASRACSLRDSPAWSNHATPSTTHALSAPGETMSFDLFAPLNSGFNPFIPPLSSCDFGTGLANVNFFRASEELLSSALIPLALLQGPSADAKWTQVNTPPQAPAILVRGVVSPTEAEELFTLFFNTINPSVSLVDPVLYTAQRTVHRSPFLFTVICAIASRFCTKKPDLYFKAMSYAQLAAGSSLIGGQKNVEMCMAYILMSLYPAPFERYEDSRSYAYLGLAIGVAFELNLHLPSTGKSHNEFHAREQLNRTRVWLNCFNLDLSTSSQYGKRPIISSIDFMANHSENWWSSSDYNMKNFDIHISCYHAELKIMGKFIETINSNPTHPTGLNKDLNFEELAINTDEALQQLQQKWWPILHANVDIQDPQGVFRIGLLKLAYSYSRFIALSYGFQHAFGEDANNNQNEKAFLMRCLSAATDVITAVVDYNNRGKSWIYVRHSPDEQTVSIVFAAAFLIKILQPKFAPHIDDATRTDTLQRIQSTINYLGCPQVGMDKRYAPKMYAKYLKNLLASPLVTSGDVSRRGRTKRSPTSATSPSMDVLNRFNQTAGTGNGSASTRTTPSTTHSLSPPASREAMSFDQFAPPNGSVDPFAHPPSSFNMGAGSSSQYDTDALDMNLGLNDYFIASAAPAAPLTDEEMIQSMSMKMQQSMSDPNQQWQVPGMSWLARYNFQNDAQMMYGQPQYNAAQS</sequence>
<accession>A0ABR2ZI80</accession>
<dbReference type="Gene3D" id="4.10.240.10">
    <property type="entry name" value="Zn(2)-C6 fungal-type DNA-binding domain"/>
    <property type="match status" value="1"/>
</dbReference>
<dbReference type="InterPro" id="IPR036864">
    <property type="entry name" value="Zn2-C6_fun-type_DNA-bd_sf"/>
</dbReference>
<evidence type="ECO:0000256" key="4">
    <source>
        <dbReference type="ARBA" id="ARBA00023163"/>
    </source>
</evidence>
<feature type="compositionally biased region" description="Acidic residues" evidence="6">
    <location>
        <begin position="278"/>
        <end position="299"/>
    </location>
</feature>
<feature type="compositionally biased region" description="Polar residues" evidence="6">
    <location>
        <begin position="848"/>
        <end position="868"/>
    </location>
</feature>
<evidence type="ECO:0000259" key="7">
    <source>
        <dbReference type="SMART" id="SM00906"/>
    </source>
</evidence>
<keyword evidence="9" id="KW-1185">Reference proteome</keyword>